<reference evidence="4 5" key="1">
    <citation type="submission" date="2016-10" db="EMBL/GenBank/DDBJ databases">
        <authorList>
            <person name="de Groot N.N."/>
        </authorList>
    </citation>
    <scope>NUCLEOTIDE SEQUENCE [LARGE SCALE GENOMIC DNA]</scope>
    <source>
        <strain evidence="4 5">DSM 21800</strain>
    </source>
</reference>
<dbReference type="GO" id="GO:0006355">
    <property type="term" value="P:regulation of DNA-templated transcription"/>
    <property type="evidence" value="ECO:0007669"/>
    <property type="project" value="InterPro"/>
</dbReference>
<organism evidence="4 5">
    <name type="scientific">Microlunatus soli</name>
    <dbReference type="NCBI Taxonomy" id="630515"/>
    <lineage>
        <taxon>Bacteria</taxon>
        <taxon>Bacillati</taxon>
        <taxon>Actinomycetota</taxon>
        <taxon>Actinomycetes</taxon>
        <taxon>Propionibacteriales</taxon>
        <taxon>Propionibacteriaceae</taxon>
        <taxon>Microlunatus</taxon>
    </lineage>
</organism>
<dbReference type="PANTHER" id="PTHR40082">
    <property type="entry name" value="BLR5956 PROTEIN"/>
    <property type="match status" value="1"/>
</dbReference>
<proteinExistence type="predicted"/>
<dbReference type="SUPFAM" id="SSF69618">
    <property type="entry name" value="HemD-like"/>
    <property type="match status" value="1"/>
</dbReference>
<feature type="domain" description="OmpR/PhoB-type" evidence="3">
    <location>
        <begin position="344"/>
        <end position="413"/>
    </location>
</feature>
<evidence type="ECO:0000313" key="5">
    <source>
        <dbReference type="Proteomes" id="UP000199103"/>
    </source>
</evidence>
<keyword evidence="1" id="KW-0238">DNA-binding</keyword>
<dbReference type="GO" id="GO:0006780">
    <property type="term" value="P:uroporphyrinogen III biosynthetic process"/>
    <property type="evidence" value="ECO:0007669"/>
    <property type="project" value="InterPro"/>
</dbReference>
<keyword evidence="5" id="KW-1185">Reference proteome</keyword>
<evidence type="ECO:0000259" key="3">
    <source>
        <dbReference type="SMART" id="SM00862"/>
    </source>
</evidence>
<dbReference type="NCBIfam" id="NF005568">
    <property type="entry name" value="PRK07239.1"/>
    <property type="match status" value="1"/>
</dbReference>
<protein>
    <submittedName>
        <fullName evidence="4">Uroporphyrinogen-III synthase</fullName>
    </submittedName>
</protein>
<dbReference type="CDD" id="cd06578">
    <property type="entry name" value="HemD"/>
    <property type="match status" value="1"/>
</dbReference>
<gene>
    <name evidence="4" type="ORF">SAMN04489812_3146</name>
</gene>
<evidence type="ECO:0000256" key="1">
    <source>
        <dbReference type="ARBA" id="ARBA00023125"/>
    </source>
</evidence>
<feature type="compositionally biased region" description="Low complexity" evidence="2">
    <location>
        <begin position="33"/>
        <end position="48"/>
    </location>
</feature>
<dbReference type="InterPro" id="IPR003754">
    <property type="entry name" value="4pyrrol_synth_uPrphyn_synth"/>
</dbReference>
<sequence length="414" mass="43288">MIVRPHGGTGARSGSREGSTFCTVTEPMDDSPPGGDAARTRTGATGPTSSMPANKPLAGFTVGVTADRRSDDLIAALTRRGAEVLHAPTLRILTLDEDDQLLSATREVIAAEPDLTLVTTSYGFNGWLEAADAAGLGAAVHEVLDRSTVLVRGPKARGAVRAAGLSEAGSGVEETTASLVDLALQLGVADRTVLIQLHGYVDQDQLDRLTAAGARLLTVAPYRWSDPVDSRPVERLIEAVLTRQIDAVTFTSAPAAEALLRAAESTGQRDELVAALGSDVLPVVVGNVTAAPLRKVGLDPAHPDRFRLGALVRTVCDELADRVLRADSLLGPVELRGRLLLVGYRAVSLSPSGSAIMAALIRADGSVVAKDRLREVLPGGGDDHALEVAIARLRSTLDLPGLVATVVRRGYRLG</sequence>
<dbReference type="InterPro" id="IPR036108">
    <property type="entry name" value="4pyrrol_syn_uPrphyn_synt_sf"/>
</dbReference>
<evidence type="ECO:0000256" key="2">
    <source>
        <dbReference type="SAM" id="MobiDB-lite"/>
    </source>
</evidence>
<dbReference type="EMBL" id="LT629772">
    <property type="protein sequence ID" value="SDS82239.1"/>
    <property type="molecule type" value="Genomic_DNA"/>
</dbReference>
<dbReference type="InterPro" id="IPR039793">
    <property type="entry name" value="UROS/Hem4"/>
</dbReference>
<dbReference type="GO" id="GO:0000160">
    <property type="term" value="P:phosphorelay signal transduction system"/>
    <property type="evidence" value="ECO:0007669"/>
    <property type="project" value="InterPro"/>
</dbReference>
<dbReference type="Gene3D" id="3.40.50.10090">
    <property type="match status" value="2"/>
</dbReference>
<dbReference type="SUPFAM" id="SSF46894">
    <property type="entry name" value="C-terminal effector domain of the bipartite response regulators"/>
    <property type="match status" value="1"/>
</dbReference>
<dbReference type="Pfam" id="PF00486">
    <property type="entry name" value="Trans_reg_C"/>
    <property type="match status" value="1"/>
</dbReference>
<dbReference type="Proteomes" id="UP000199103">
    <property type="component" value="Chromosome I"/>
</dbReference>
<dbReference type="GO" id="GO:0003677">
    <property type="term" value="F:DNA binding"/>
    <property type="evidence" value="ECO:0007669"/>
    <property type="project" value="UniProtKB-KW"/>
</dbReference>
<dbReference type="InterPro" id="IPR036388">
    <property type="entry name" value="WH-like_DNA-bd_sf"/>
</dbReference>
<dbReference type="PANTHER" id="PTHR40082:SF1">
    <property type="entry name" value="BLR5956 PROTEIN"/>
    <property type="match status" value="1"/>
</dbReference>
<dbReference type="Pfam" id="PF02602">
    <property type="entry name" value="HEM4"/>
    <property type="match status" value="1"/>
</dbReference>
<dbReference type="Gene3D" id="1.10.10.10">
    <property type="entry name" value="Winged helix-like DNA-binding domain superfamily/Winged helix DNA-binding domain"/>
    <property type="match status" value="1"/>
</dbReference>
<evidence type="ECO:0000313" key="4">
    <source>
        <dbReference type="EMBL" id="SDS82239.1"/>
    </source>
</evidence>
<dbReference type="AlphaFoldDB" id="A0A1H1VDG7"/>
<dbReference type="GO" id="GO:0004852">
    <property type="term" value="F:uroporphyrinogen-III synthase activity"/>
    <property type="evidence" value="ECO:0007669"/>
    <property type="project" value="InterPro"/>
</dbReference>
<dbReference type="STRING" id="630515.SAMN04489812_3146"/>
<dbReference type="InterPro" id="IPR001867">
    <property type="entry name" value="OmpR/PhoB-type_DNA-bd"/>
</dbReference>
<feature type="region of interest" description="Disordered" evidence="2">
    <location>
        <begin position="1"/>
        <end position="56"/>
    </location>
</feature>
<name>A0A1H1VDG7_9ACTN</name>
<accession>A0A1H1VDG7</accession>
<dbReference type="InterPro" id="IPR016032">
    <property type="entry name" value="Sig_transdc_resp-reg_C-effctor"/>
</dbReference>
<dbReference type="SMART" id="SM00862">
    <property type="entry name" value="Trans_reg_C"/>
    <property type="match status" value="1"/>
</dbReference>